<dbReference type="InterPro" id="IPR050766">
    <property type="entry name" value="Bact_Lucif_Oxidored"/>
</dbReference>
<dbReference type="AlphaFoldDB" id="A0A076PR68"/>
<dbReference type="KEGG" id="ctes:O987_26175"/>
<evidence type="ECO:0000313" key="3">
    <source>
        <dbReference type="EMBL" id="AIJ49304.1"/>
    </source>
</evidence>
<sequence>MSPTPPDTLARVRPAPRLGFFSRLLDEVPAGERYRLVTEQIAHAEAQGFDSAWIAQHHFHASEGGLPSPFVFLSHVAARTRRIRLGTGVVTLPPENALRVAEDAAVLDLLSGGRLEVGLGTGGTAESFEAFGVTGSERGAVFARNFAVLRDAWAGRELAGGVRLYPAAPQLLERVWQATFSVEGGARAGANGDGLMLSRTQPRPEGRPRTTLSEIQNPIIEAYLAALPAGRAPRILASRTLLVSDKRAQALQWAEAGLRRSAQRHAALASSASTQWATRVDPQAPLQQLIEAYDVHVGTPEEVIASLRADTALAQASDIVFQVHSIDPPHQAILRSIELTAAVVAPALGWRRSEAPTGASQPQVRTELLQTA</sequence>
<protein>
    <submittedName>
        <fullName evidence="3">Luciferase</fullName>
    </submittedName>
</protein>
<dbReference type="Proteomes" id="UP000028782">
    <property type="component" value="Chromosome"/>
</dbReference>
<evidence type="ECO:0000256" key="1">
    <source>
        <dbReference type="SAM" id="MobiDB-lite"/>
    </source>
</evidence>
<organism evidence="3 4">
    <name type="scientific">Comamonas testosteroni TK102</name>
    <dbReference type="NCBI Taxonomy" id="1392005"/>
    <lineage>
        <taxon>Bacteria</taxon>
        <taxon>Pseudomonadati</taxon>
        <taxon>Pseudomonadota</taxon>
        <taxon>Betaproteobacteria</taxon>
        <taxon>Burkholderiales</taxon>
        <taxon>Comamonadaceae</taxon>
        <taxon>Comamonas</taxon>
    </lineage>
</organism>
<dbReference type="HOGENOM" id="CLU_027853_3_1_4"/>
<gene>
    <name evidence="3" type="ORF">O987_26175</name>
</gene>
<feature type="domain" description="Luciferase-like" evidence="2">
    <location>
        <begin position="29"/>
        <end position="309"/>
    </location>
</feature>
<dbReference type="GO" id="GO:0016705">
    <property type="term" value="F:oxidoreductase activity, acting on paired donors, with incorporation or reduction of molecular oxygen"/>
    <property type="evidence" value="ECO:0007669"/>
    <property type="project" value="InterPro"/>
</dbReference>
<dbReference type="PANTHER" id="PTHR30137:SF15">
    <property type="entry name" value="BLL6902 PROTEIN"/>
    <property type="match status" value="1"/>
</dbReference>
<dbReference type="Gene3D" id="3.20.20.30">
    <property type="entry name" value="Luciferase-like domain"/>
    <property type="match status" value="1"/>
</dbReference>
<reference evidence="3 4" key="1">
    <citation type="journal article" date="2014" name="Genome Announc.">
        <title>Complete Genome Sequence of Polychlorinated Biphenyl Degrader Comamonas testosteroni TK102 (NBRC 109938).</title>
        <authorList>
            <person name="Fukuda K."/>
            <person name="Hosoyama A."/>
            <person name="Tsuchikane K."/>
            <person name="Ohji S."/>
            <person name="Yamazoe A."/>
            <person name="Fujita N."/>
            <person name="Shintani M."/>
            <person name="Kimbara K."/>
        </authorList>
    </citation>
    <scope>NUCLEOTIDE SEQUENCE [LARGE SCALE GENOMIC DNA]</scope>
    <source>
        <strain evidence="3">TK102</strain>
    </source>
</reference>
<evidence type="ECO:0000313" key="4">
    <source>
        <dbReference type="Proteomes" id="UP000028782"/>
    </source>
</evidence>
<dbReference type="EMBL" id="CP006704">
    <property type="protein sequence ID" value="AIJ49304.1"/>
    <property type="molecule type" value="Genomic_DNA"/>
</dbReference>
<dbReference type="NCBIfam" id="TIGR04027">
    <property type="entry name" value="LLM_KPN_01858"/>
    <property type="match status" value="1"/>
</dbReference>
<dbReference type="RefSeq" id="WP_043375505.1">
    <property type="nucleotide sequence ID" value="NZ_CP006704.1"/>
</dbReference>
<dbReference type="InterPro" id="IPR024003">
    <property type="entry name" value="Luciferase-like_KPN01858"/>
</dbReference>
<proteinExistence type="predicted"/>
<dbReference type="GO" id="GO:0005829">
    <property type="term" value="C:cytosol"/>
    <property type="evidence" value="ECO:0007669"/>
    <property type="project" value="TreeGrafter"/>
</dbReference>
<dbReference type="InterPro" id="IPR036661">
    <property type="entry name" value="Luciferase-like_sf"/>
</dbReference>
<accession>A0A076PR68</accession>
<evidence type="ECO:0000259" key="2">
    <source>
        <dbReference type="Pfam" id="PF00296"/>
    </source>
</evidence>
<dbReference type="PANTHER" id="PTHR30137">
    <property type="entry name" value="LUCIFERASE-LIKE MONOOXYGENASE"/>
    <property type="match status" value="1"/>
</dbReference>
<dbReference type="InterPro" id="IPR011251">
    <property type="entry name" value="Luciferase-like_dom"/>
</dbReference>
<dbReference type="SUPFAM" id="SSF51679">
    <property type="entry name" value="Bacterial luciferase-like"/>
    <property type="match status" value="1"/>
</dbReference>
<dbReference type="Pfam" id="PF00296">
    <property type="entry name" value="Bac_luciferase"/>
    <property type="match status" value="1"/>
</dbReference>
<name>A0A076PR68_COMTE</name>
<feature type="region of interest" description="Disordered" evidence="1">
    <location>
        <begin position="191"/>
        <end position="210"/>
    </location>
</feature>